<proteinExistence type="predicted"/>
<dbReference type="EMBL" id="CP031163">
    <property type="protein sequence ID" value="AXH00924.1"/>
    <property type="molecule type" value="Genomic_DNA"/>
</dbReference>
<organism evidence="1 2">
    <name type="scientific">Deinococcus wulumuqiensis</name>
    <dbReference type="NCBI Taxonomy" id="980427"/>
    <lineage>
        <taxon>Bacteria</taxon>
        <taxon>Thermotogati</taxon>
        <taxon>Deinococcota</taxon>
        <taxon>Deinococci</taxon>
        <taxon>Deinococcales</taxon>
        <taxon>Deinococcaceae</taxon>
        <taxon>Deinococcus</taxon>
    </lineage>
</organism>
<evidence type="ECO:0000313" key="1">
    <source>
        <dbReference type="EMBL" id="AXH00924.1"/>
    </source>
</evidence>
<reference evidence="1 2" key="1">
    <citation type="submission" date="2018-07" db="EMBL/GenBank/DDBJ databases">
        <title>Complete Genome and Methylome Analysis of Deinococcus wulumuqiensis NEB 479.</title>
        <authorList>
            <person name="Fomenkov A."/>
            <person name="Luyten Y."/>
            <person name="Vincze T."/>
            <person name="Anton B.P."/>
            <person name="Clark T."/>
            <person name="Roberts R.J."/>
            <person name="Morgan R.D."/>
        </authorList>
    </citation>
    <scope>NUCLEOTIDE SEQUENCE [LARGE SCALE GENOMIC DNA]</scope>
    <source>
        <strain evidence="1 2">NEB 479</strain>
        <plasmid evidence="2">Plasmid pdrdi</plasmid>
    </source>
</reference>
<keyword evidence="1" id="KW-0614">Plasmid</keyword>
<dbReference type="Proteomes" id="UP000253744">
    <property type="component" value="Plasmid pDrdI"/>
</dbReference>
<name>A0A345IMK1_9DEIO</name>
<dbReference type="RefSeq" id="WP_114673572.1">
    <property type="nucleotide sequence ID" value="NZ_CP031163.1"/>
</dbReference>
<dbReference type="KEGG" id="dwu:DVJ83_17610"/>
<protein>
    <submittedName>
        <fullName evidence="1">Uncharacterized protein</fullName>
    </submittedName>
</protein>
<geneLocation type="plasmid" evidence="2">
    <name>pdrdi</name>
</geneLocation>
<dbReference type="AlphaFoldDB" id="A0A345IMK1"/>
<accession>A0A345IMK1</accession>
<gene>
    <name evidence="1" type="ORF">DVJ83_17610</name>
</gene>
<sequence length="183" mass="20273">MYLIARPADKTTDPTQLVLALALTPTLLGRIEHVQAALKSLNLTVYGCDIEELSVHLRSLQIVDRFTARTPDGLDIPLLPLPGQDDVFLTRELPASAPSQVMHRGLKIRPETFRLLILDDEGRVVSPPIDMADVDRALDELRAQETNEAEGRAHAQIPDPGGTFVVQVPGLMPRVVRERDFED</sequence>
<evidence type="ECO:0000313" key="2">
    <source>
        <dbReference type="Proteomes" id="UP000253744"/>
    </source>
</evidence>